<keyword evidence="2" id="KW-1185">Reference proteome</keyword>
<reference evidence="1" key="1">
    <citation type="submission" date="2020-04" db="EMBL/GenBank/DDBJ databases">
        <authorList>
            <person name="Broberg M."/>
        </authorList>
    </citation>
    <scope>NUCLEOTIDE SEQUENCE</scope>
</reference>
<reference evidence="1" key="2">
    <citation type="submission" date="2021-10" db="EMBL/GenBank/DDBJ databases">
        <authorList>
            <person name="Piombo E."/>
        </authorList>
    </citation>
    <scope>NUCLEOTIDE SEQUENCE</scope>
</reference>
<comment type="caution">
    <text evidence="1">The sequence shown here is derived from an EMBL/GenBank/DDBJ whole genome shotgun (WGS) entry which is preliminary data.</text>
</comment>
<dbReference type="Proteomes" id="UP000836387">
    <property type="component" value="Unassembled WGS sequence"/>
</dbReference>
<proteinExistence type="predicted"/>
<gene>
    <name evidence="1" type="ORF">CRV2_00008668</name>
</gene>
<dbReference type="EMBL" id="CADEHS020000645">
    <property type="protein sequence ID" value="CAG9956756.1"/>
    <property type="molecule type" value="Genomic_DNA"/>
</dbReference>
<evidence type="ECO:0000313" key="1">
    <source>
        <dbReference type="EMBL" id="CAG9956756.1"/>
    </source>
</evidence>
<evidence type="ECO:0000313" key="2">
    <source>
        <dbReference type="Proteomes" id="UP000836387"/>
    </source>
</evidence>
<sequence>MTDQAHTPANSTTLNFSSHQILLPIMAVAISQYDTSAFNKLPGFEVAGPNYDEVDGRKIIAEVMTPLFRKHGVEKVLGLQLLHQHFQLRDGEHLVDFNGTSVPIAPHETQLQSFTTSIWSFKKKENGFQLQPLEFKLDSGDTKIDEASPWNEANFQQFVASKQSFFEEYYRVVQELGIEELFGFARYPGDGFPGRVEISIGRTSINLTPAQSSIYSIGEGREAAWFFTDDFIKHGCKCLCPEYNGTHAGHNLHIYTVSG</sequence>
<name>A0ACA9UTD8_BIOOC</name>
<protein>
    <submittedName>
        <fullName evidence="1">Uncharacterized protein</fullName>
    </submittedName>
</protein>
<accession>A0ACA9UTD8</accession>
<organism evidence="1 2">
    <name type="scientific">Clonostachys rosea f. rosea IK726</name>
    <dbReference type="NCBI Taxonomy" id="1349383"/>
    <lineage>
        <taxon>Eukaryota</taxon>
        <taxon>Fungi</taxon>
        <taxon>Dikarya</taxon>
        <taxon>Ascomycota</taxon>
        <taxon>Pezizomycotina</taxon>
        <taxon>Sordariomycetes</taxon>
        <taxon>Hypocreomycetidae</taxon>
        <taxon>Hypocreales</taxon>
        <taxon>Bionectriaceae</taxon>
        <taxon>Clonostachys</taxon>
    </lineage>
</organism>